<dbReference type="InterPro" id="IPR015813">
    <property type="entry name" value="Pyrv/PenolPyrv_kinase-like_dom"/>
</dbReference>
<dbReference type="AlphaFoldDB" id="A0A382H4N9"/>
<evidence type="ECO:0000313" key="6">
    <source>
        <dbReference type="EMBL" id="SVB82152.1"/>
    </source>
</evidence>
<dbReference type="NCBIfam" id="TIGR02320">
    <property type="entry name" value="PEP_mutase"/>
    <property type="match status" value="1"/>
</dbReference>
<evidence type="ECO:0000256" key="3">
    <source>
        <dbReference type="ARBA" id="ARBA00023235"/>
    </source>
</evidence>
<dbReference type="CDD" id="cd02170">
    <property type="entry name" value="cytidylyltransferase"/>
    <property type="match status" value="1"/>
</dbReference>
<dbReference type="Pfam" id="PF13714">
    <property type="entry name" value="PEP_mutase"/>
    <property type="match status" value="1"/>
</dbReference>
<name>A0A382H4N9_9ZZZZ</name>
<dbReference type="InterPro" id="IPR050385">
    <property type="entry name" value="Archaeal_FAD_synthase"/>
</dbReference>
<keyword evidence="2" id="KW-0548">Nucleotidyltransferase</keyword>
<evidence type="ECO:0000259" key="5">
    <source>
        <dbReference type="Pfam" id="PF01467"/>
    </source>
</evidence>
<dbReference type="Gene3D" id="3.40.50.620">
    <property type="entry name" value="HUPs"/>
    <property type="match status" value="1"/>
</dbReference>
<dbReference type="SUPFAM" id="SSF51621">
    <property type="entry name" value="Phosphoenolpyruvate/pyruvate domain"/>
    <property type="match status" value="1"/>
</dbReference>
<dbReference type="PANTHER" id="PTHR43793">
    <property type="entry name" value="FAD SYNTHASE"/>
    <property type="match status" value="1"/>
</dbReference>
<dbReference type="GO" id="GO:0050188">
    <property type="term" value="F:phosphoenolpyruvate mutase activity"/>
    <property type="evidence" value="ECO:0007669"/>
    <property type="project" value="UniProtKB-EC"/>
</dbReference>
<dbReference type="InterPro" id="IPR014729">
    <property type="entry name" value="Rossmann-like_a/b/a_fold"/>
</dbReference>
<evidence type="ECO:0000256" key="4">
    <source>
        <dbReference type="ARBA" id="ARBA00024063"/>
    </source>
</evidence>
<reference evidence="6" key="1">
    <citation type="submission" date="2018-05" db="EMBL/GenBank/DDBJ databases">
        <authorList>
            <person name="Lanie J.A."/>
            <person name="Ng W.-L."/>
            <person name="Kazmierczak K.M."/>
            <person name="Andrzejewski T.M."/>
            <person name="Davidsen T.M."/>
            <person name="Wayne K.J."/>
            <person name="Tettelin H."/>
            <person name="Glass J.I."/>
            <person name="Rusch D."/>
            <person name="Podicherti R."/>
            <person name="Tsui H.-C.T."/>
            <person name="Winkler M.E."/>
        </authorList>
    </citation>
    <scope>NUCLEOTIDE SEQUENCE</scope>
</reference>
<dbReference type="CDD" id="cd00377">
    <property type="entry name" value="ICL_PEPM"/>
    <property type="match status" value="1"/>
</dbReference>
<dbReference type="PANTHER" id="PTHR43793:SF1">
    <property type="entry name" value="FAD SYNTHASE"/>
    <property type="match status" value="1"/>
</dbReference>
<gene>
    <name evidence="6" type="ORF">METZ01_LOCUS235006</name>
</gene>
<protein>
    <recommendedName>
        <fullName evidence="4">phosphoenolpyruvate mutase</fullName>
        <ecNumber evidence="4">5.4.2.9</ecNumber>
    </recommendedName>
</protein>
<dbReference type="EC" id="5.4.2.9" evidence="4"/>
<sequence>MKKVYIGMSADLVHPGHINIIREASKLGNTLIVGLLTDRAIASYKRIPHMTYDMRRMVIENIKNVDEVIPQDDLDYSNNLRNIKPDFVVHGDDWKEGVQKKVREKVIDVLSEWGGKLVEFPYTGGISSTQLHESIKEVGTTPNIRLSMLRRLINSKPLVRVNEVHHGLSGLITEKLVVERDGARIRFDAMWSSSLTDATAKGKPDIEAIDMTSRMQSVNDIFDVTTLPMIFDADTGGKIEHFGFSVKSLERLGVSAVVIEDKTGLKKNSLFGNDVKQTQDSIKNFQAKIESGKAAQVTDDFMIISRIESLILEKGMQDALDRAEAYIDAGTDVIMIHSMLKEPDEIFEFCEKYHKLSTTVPLKVVPSSFNSVTESEWIDQGVSIVTYANHMLRSSYPAMLKVAQSILKHGRSYEASNDCLSIKEILELIPGTK</sequence>
<dbReference type="Pfam" id="PF01467">
    <property type="entry name" value="CTP_transf_like"/>
    <property type="match status" value="1"/>
</dbReference>
<dbReference type="InterPro" id="IPR012698">
    <property type="entry name" value="PEnolPyrv_PMutase_core"/>
</dbReference>
<evidence type="ECO:0000256" key="1">
    <source>
        <dbReference type="ARBA" id="ARBA00022679"/>
    </source>
</evidence>
<proteinExistence type="predicted"/>
<dbReference type="InterPro" id="IPR004821">
    <property type="entry name" value="Cyt_trans-like"/>
</dbReference>
<dbReference type="InterPro" id="IPR040442">
    <property type="entry name" value="Pyrv_kinase-like_dom_sf"/>
</dbReference>
<dbReference type="InterPro" id="IPR039556">
    <property type="entry name" value="ICL/PEPM"/>
</dbReference>
<accession>A0A382H4N9</accession>
<organism evidence="6">
    <name type="scientific">marine metagenome</name>
    <dbReference type="NCBI Taxonomy" id="408172"/>
    <lineage>
        <taxon>unclassified sequences</taxon>
        <taxon>metagenomes</taxon>
        <taxon>ecological metagenomes</taxon>
    </lineage>
</organism>
<dbReference type="Gene3D" id="3.20.20.60">
    <property type="entry name" value="Phosphoenolpyruvate-binding domains"/>
    <property type="match status" value="1"/>
</dbReference>
<dbReference type="NCBIfam" id="TIGR00125">
    <property type="entry name" value="cyt_tran_rel"/>
    <property type="match status" value="1"/>
</dbReference>
<dbReference type="EMBL" id="UINC01059114">
    <property type="protein sequence ID" value="SVB82152.1"/>
    <property type="molecule type" value="Genomic_DNA"/>
</dbReference>
<dbReference type="GO" id="GO:0016779">
    <property type="term" value="F:nucleotidyltransferase activity"/>
    <property type="evidence" value="ECO:0007669"/>
    <property type="project" value="UniProtKB-KW"/>
</dbReference>
<keyword evidence="3" id="KW-0413">Isomerase</keyword>
<dbReference type="SUPFAM" id="SSF52374">
    <property type="entry name" value="Nucleotidylyl transferase"/>
    <property type="match status" value="1"/>
</dbReference>
<keyword evidence="1" id="KW-0808">Transferase</keyword>
<feature type="domain" description="Cytidyltransferase-like" evidence="5">
    <location>
        <begin position="9"/>
        <end position="107"/>
    </location>
</feature>
<evidence type="ECO:0000256" key="2">
    <source>
        <dbReference type="ARBA" id="ARBA00022695"/>
    </source>
</evidence>